<dbReference type="InterPro" id="IPR023883">
    <property type="entry name" value="CHP03980_redox-disulphide"/>
</dbReference>
<proteinExistence type="predicted"/>
<keyword evidence="3" id="KW-1185">Reference proteome</keyword>
<evidence type="ECO:0000313" key="2">
    <source>
        <dbReference type="EMBL" id="AEG61530.1"/>
    </source>
</evidence>
<protein>
    <recommendedName>
        <fullName evidence="1">DUF1858 domain-containing protein</fullName>
    </recommendedName>
</protein>
<dbReference type="EMBL" id="CP002780">
    <property type="protein sequence ID" value="AEG61530.1"/>
    <property type="molecule type" value="Genomic_DNA"/>
</dbReference>
<evidence type="ECO:0000313" key="3">
    <source>
        <dbReference type="Proteomes" id="UP000009234"/>
    </source>
</evidence>
<dbReference type="PANTHER" id="PTHR39341">
    <property type="entry name" value="BSL7085 PROTEIN"/>
    <property type="match status" value="1"/>
</dbReference>
<organism evidence="2 3">
    <name type="scientific">Desulforamulus ruminis (strain ATCC 23193 / DSM 2154 / NCIMB 8452 / DL)</name>
    <name type="common">Desulfotomaculum ruminis</name>
    <dbReference type="NCBI Taxonomy" id="696281"/>
    <lineage>
        <taxon>Bacteria</taxon>
        <taxon>Bacillati</taxon>
        <taxon>Bacillota</taxon>
        <taxon>Clostridia</taxon>
        <taxon>Eubacteriales</taxon>
        <taxon>Peptococcaceae</taxon>
        <taxon>Desulforamulus</taxon>
    </lineage>
</organism>
<dbReference type="Gene3D" id="1.10.3910.10">
    <property type="entry name" value="SP0561-like"/>
    <property type="match status" value="1"/>
</dbReference>
<dbReference type="InterPro" id="IPR015077">
    <property type="entry name" value="DUF1858"/>
</dbReference>
<dbReference type="RefSeq" id="WP_013843276.1">
    <property type="nucleotide sequence ID" value="NC_015589.1"/>
</dbReference>
<dbReference type="Proteomes" id="UP000009234">
    <property type="component" value="Chromosome"/>
</dbReference>
<dbReference type="PANTHER" id="PTHR39341:SF1">
    <property type="entry name" value="DUF1858 DOMAIN-CONTAINING PROTEIN"/>
    <property type="match status" value="1"/>
</dbReference>
<dbReference type="AlphaFoldDB" id="F6DKB3"/>
<dbReference type="NCBIfam" id="TIGR03980">
    <property type="entry name" value="prismane_assoc"/>
    <property type="match status" value="1"/>
</dbReference>
<dbReference type="Pfam" id="PF08984">
    <property type="entry name" value="DUF1858"/>
    <property type="match status" value="1"/>
</dbReference>
<dbReference type="STRING" id="696281.Desru_3325"/>
<accession>F6DKB3</accession>
<gene>
    <name evidence="2" type="ordered locus">Desru_3325</name>
</gene>
<dbReference type="InterPro" id="IPR038062">
    <property type="entry name" value="ScdA-like_N_sf"/>
</dbReference>
<dbReference type="HOGENOM" id="CLU_180540_1_0_9"/>
<dbReference type="OrthoDB" id="15017at2"/>
<evidence type="ECO:0000259" key="1">
    <source>
        <dbReference type="Pfam" id="PF08984"/>
    </source>
</evidence>
<sequence>MKKITRNMTIGQIIEEYPEVVNVFQRYSMGCPDCPTAERDSLEKGAMLHGMDVEALLQELNKRIK</sequence>
<reference evidence="2 3" key="2">
    <citation type="journal article" date="2012" name="Stand. Genomic Sci.">
        <title>Complete genome sequence of the sulfate-reducing firmicute Desulfotomaculum ruminis type strain (DL(T)).</title>
        <authorList>
            <person name="Spring S."/>
            <person name="Visser M."/>
            <person name="Lu M."/>
            <person name="Copeland A."/>
            <person name="Lapidus A."/>
            <person name="Lucas S."/>
            <person name="Cheng J.F."/>
            <person name="Han C."/>
            <person name="Tapia R."/>
            <person name="Goodwin L.A."/>
            <person name="Pitluck S."/>
            <person name="Ivanova N."/>
            <person name="Land M."/>
            <person name="Hauser L."/>
            <person name="Larimer F."/>
            <person name="Rohde M."/>
            <person name="Goker M."/>
            <person name="Detter J.C."/>
            <person name="Kyrpides N.C."/>
            <person name="Woyke T."/>
            <person name="Schaap P.J."/>
            <person name="Plugge C.M."/>
            <person name="Muyzer G."/>
            <person name="Kuever J."/>
            <person name="Pereira I.A."/>
            <person name="Parshina S.N."/>
            <person name="Bernier-Latmani R."/>
            <person name="Stams A.J."/>
            <person name="Klenk H.P."/>
        </authorList>
    </citation>
    <scope>NUCLEOTIDE SEQUENCE [LARGE SCALE GENOMIC DNA]</scope>
    <source>
        <strain evidence="3">ATCC 23193 / DSM 2154 / NCIB 8452 / DL</strain>
    </source>
</reference>
<dbReference type="KEGG" id="dru:Desru_3325"/>
<feature type="domain" description="DUF1858" evidence="1">
    <location>
        <begin position="4"/>
        <end position="56"/>
    </location>
</feature>
<reference evidence="3" key="1">
    <citation type="submission" date="2011-05" db="EMBL/GenBank/DDBJ databases">
        <title>Complete sequence of Desulfotomaculum ruminis DSM 2154.</title>
        <authorList>
            <person name="Lucas S."/>
            <person name="Copeland A."/>
            <person name="Lapidus A."/>
            <person name="Cheng J.-F."/>
            <person name="Goodwin L."/>
            <person name="Pitluck S."/>
            <person name="Lu M."/>
            <person name="Detter J.C."/>
            <person name="Han C."/>
            <person name="Tapia R."/>
            <person name="Land M."/>
            <person name="Hauser L."/>
            <person name="Kyrpides N."/>
            <person name="Ivanova N."/>
            <person name="Mikhailova N."/>
            <person name="Pagani I."/>
            <person name="Stams A.J.M."/>
            <person name="Plugge C.M."/>
            <person name="Muyzer G."/>
            <person name="Kuever J."/>
            <person name="Parshina S.N."/>
            <person name="Ivanova A.E."/>
            <person name="Nazina T.N."/>
            <person name="Brambilla E."/>
            <person name="Spring S."/>
            <person name="Klenk H.-P."/>
            <person name="Woyke T."/>
        </authorList>
    </citation>
    <scope>NUCLEOTIDE SEQUENCE [LARGE SCALE GENOMIC DNA]</scope>
    <source>
        <strain evidence="3">ATCC 23193 / DSM 2154 / NCIB 8452 / DL</strain>
    </source>
</reference>
<name>F6DKB3_DESRL</name>
<dbReference type="SUPFAM" id="SSF140683">
    <property type="entry name" value="SP0561-like"/>
    <property type="match status" value="1"/>
</dbReference>
<dbReference type="eggNOG" id="COG2846">
    <property type="taxonomic scope" value="Bacteria"/>
</dbReference>